<sequence>PPEPEIDEVFDVWRPPSQRRLWEAGTCSVRNEDGELIPFSDLFPKWDDTPSNGPPPRVMLVFLRHFWCGPCQDYTLESISTLDTKLLAAHNIKVYVIGSGHWKLLKPYRTLFQCPFPFFTDGPRRLYNLLG</sequence>
<dbReference type="SUPFAM" id="SSF52833">
    <property type="entry name" value="Thioredoxin-like"/>
    <property type="match status" value="1"/>
</dbReference>
<gene>
    <name evidence="1" type="ORF">CC85DRAFT_233065</name>
</gene>
<evidence type="ECO:0000313" key="2">
    <source>
        <dbReference type="Proteomes" id="UP000053611"/>
    </source>
</evidence>
<dbReference type="EMBL" id="KQ087191">
    <property type="protein sequence ID" value="KLT43815.1"/>
    <property type="molecule type" value="Genomic_DNA"/>
</dbReference>
<dbReference type="AlphaFoldDB" id="A0A0J0XRW6"/>
<feature type="non-terminal residue" evidence="1">
    <location>
        <position position="1"/>
    </location>
</feature>
<evidence type="ECO:0000313" key="1">
    <source>
        <dbReference type="EMBL" id="KLT43815.1"/>
    </source>
</evidence>
<name>A0A0J0XRW6_9TREE</name>
<keyword evidence="2" id="KW-1185">Reference proteome</keyword>
<accession>A0A0J0XRW6</accession>
<dbReference type="OrthoDB" id="40334at2759"/>
<dbReference type="Proteomes" id="UP000053611">
    <property type="component" value="Unassembled WGS sequence"/>
</dbReference>
<reference evidence="1 2" key="1">
    <citation type="submission" date="2015-03" db="EMBL/GenBank/DDBJ databases">
        <title>Genomics and transcriptomics of the oil-accumulating basidiomycete yeast T. oleaginosus allow insights into substrate utilization and the diverse evolutionary trajectories of mating systems in fungi.</title>
        <authorList>
            <consortium name="DOE Joint Genome Institute"/>
            <person name="Kourist R."/>
            <person name="Kracht O."/>
            <person name="Bracharz F."/>
            <person name="Lipzen A."/>
            <person name="Nolan M."/>
            <person name="Ohm R."/>
            <person name="Grigoriev I."/>
            <person name="Sun S."/>
            <person name="Heitman J."/>
            <person name="Bruck T."/>
            <person name="Nowrousian M."/>
        </authorList>
    </citation>
    <scope>NUCLEOTIDE SEQUENCE [LARGE SCALE GENOMIC DNA]</scope>
    <source>
        <strain evidence="1 2">IBC0246</strain>
    </source>
</reference>
<dbReference type="Pfam" id="PF13911">
    <property type="entry name" value="AhpC-TSA_2"/>
    <property type="match status" value="1"/>
</dbReference>
<dbReference type="InterPro" id="IPR036249">
    <property type="entry name" value="Thioredoxin-like_sf"/>
</dbReference>
<protein>
    <recommendedName>
        <fullName evidence="3">Thioredoxin domain-containing protein</fullName>
    </recommendedName>
</protein>
<proteinExistence type="predicted"/>
<dbReference type="GeneID" id="28980668"/>
<dbReference type="InterPro" id="IPR032801">
    <property type="entry name" value="PXL2A/B/C"/>
</dbReference>
<feature type="non-terminal residue" evidence="1">
    <location>
        <position position="131"/>
    </location>
</feature>
<dbReference type="Gene3D" id="3.40.30.10">
    <property type="entry name" value="Glutaredoxin"/>
    <property type="match status" value="1"/>
</dbReference>
<organism evidence="1 2">
    <name type="scientific">Cutaneotrichosporon oleaginosum</name>
    <dbReference type="NCBI Taxonomy" id="879819"/>
    <lineage>
        <taxon>Eukaryota</taxon>
        <taxon>Fungi</taxon>
        <taxon>Dikarya</taxon>
        <taxon>Basidiomycota</taxon>
        <taxon>Agaricomycotina</taxon>
        <taxon>Tremellomycetes</taxon>
        <taxon>Trichosporonales</taxon>
        <taxon>Trichosporonaceae</taxon>
        <taxon>Cutaneotrichosporon</taxon>
    </lineage>
</organism>
<evidence type="ECO:0008006" key="3">
    <source>
        <dbReference type="Google" id="ProtNLM"/>
    </source>
</evidence>